<dbReference type="InterPro" id="IPR051633">
    <property type="entry name" value="AceTr"/>
</dbReference>
<protein>
    <submittedName>
        <fullName evidence="7">16931_t:CDS:1</fullName>
    </submittedName>
</protein>
<dbReference type="PROSITE" id="PS01114">
    <property type="entry name" value="GPR1_FUN34_YAAH"/>
    <property type="match status" value="1"/>
</dbReference>
<dbReference type="InterPro" id="IPR047622">
    <property type="entry name" value="GPR1_FUN34_YAAH"/>
</dbReference>
<comment type="similarity">
    <text evidence="2">Belongs to the acetate uptake transporter (AceTr) (TC 2.A.96) family.</text>
</comment>
<keyword evidence="4 6" id="KW-1133">Transmembrane helix</keyword>
<dbReference type="GO" id="GO:0005886">
    <property type="term" value="C:plasma membrane"/>
    <property type="evidence" value="ECO:0007669"/>
    <property type="project" value="TreeGrafter"/>
</dbReference>
<keyword evidence="3 6" id="KW-0812">Transmembrane</keyword>
<name>A0A9N9HTY2_FUNMO</name>
<dbReference type="EMBL" id="CAJVPP010009586">
    <property type="protein sequence ID" value="CAG8705706.1"/>
    <property type="molecule type" value="Genomic_DNA"/>
</dbReference>
<dbReference type="Pfam" id="PF01184">
    <property type="entry name" value="Gpr1_Fun34_YaaH"/>
    <property type="match status" value="1"/>
</dbReference>
<dbReference type="AlphaFoldDB" id="A0A9N9HTY2"/>
<reference evidence="7" key="1">
    <citation type="submission" date="2021-06" db="EMBL/GenBank/DDBJ databases">
        <authorList>
            <person name="Kallberg Y."/>
            <person name="Tangrot J."/>
            <person name="Rosling A."/>
        </authorList>
    </citation>
    <scope>NUCLEOTIDE SEQUENCE</scope>
    <source>
        <strain evidence="7">87-6 pot B 2015</strain>
    </source>
</reference>
<feature type="transmembrane region" description="Helical" evidence="6">
    <location>
        <begin position="177"/>
        <end position="198"/>
    </location>
</feature>
<feature type="transmembrane region" description="Helical" evidence="6">
    <location>
        <begin position="46"/>
        <end position="67"/>
    </location>
</feature>
<dbReference type="NCBIfam" id="NF038013">
    <property type="entry name" value="AceTr_1"/>
    <property type="match status" value="1"/>
</dbReference>
<dbReference type="Proteomes" id="UP000789375">
    <property type="component" value="Unassembled WGS sequence"/>
</dbReference>
<feature type="transmembrane region" description="Helical" evidence="6">
    <location>
        <begin position="119"/>
        <end position="138"/>
    </location>
</feature>
<evidence type="ECO:0000313" key="7">
    <source>
        <dbReference type="EMBL" id="CAG8705706.1"/>
    </source>
</evidence>
<feature type="transmembrane region" description="Helical" evidence="6">
    <location>
        <begin position="20"/>
        <end position="39"/>
    </location>
</feature>
<evidence type="ECO:0000256" key="1">
    <source>
        <dbReference type="ARBA" id="ARBA00004141"/>
    </source>
</evidence>
<evidence type="ECO:0000313" key="8">
    <source>
        <dbReference type="Proteomes" id="UP000789375"/>
    </source>
</evidence>
<proteinExistence type="inferred from homology"/>
<organism evidence="7 8">
    <name type="scientific">Funneliformis mosseae</name>
    <name type="common">Endomycorrhizal fungus</name>
    <name type="synonym">Glomus mosseae</name>
    <dbReference type="NCBI Taxonomy" id="27381"/>
    <lineage>
        <taxon>Eukaryota</taxon>
        <taxon>Fungi</taxon>
        <taxon>Fungi incertae sedis</taxon>
        <taxon>Mucoromycota</taxon>
        <taxon>Glomeromycotina</taxon>
        <taxon>Glomeromycetes</taxon>
        <taxon>Glomerales</taxon>
        <taxon>Glomeraceae</taxon>
        <taxon>Funneliformis</taxon>
    </lineage>
</organism>
<gene>
    <name evidence="7" type="ORF">FMOSSE_LOCUS14023</name>
</gene>
<accession>A0A9N9HTY2</accession>
<evidence type="ECO:0000256" key="6">
    <source>
        <dbReference type="SAM" id="Phobius"/>
    </source>
</evidence>
<feature type="transmembrane region" description="Helical" evidence="6">
    <location>
        <begin position="87"/>
        <end position="107"/>
    </location>
</feature>
<evidence type="ECO:0000256" key="5">
    <source>
        <dbReference type="ARBA" id="ARBA00023136"/>
    </source>
</evidence>
<evidence type="ECO:0000256" key="4">
    <source>
        <dbReference type="ARBA" id="ARBA00022989"/>
    </source>
</evidence>
<keyword evidence="5 6" id="KW-0472">Membrane</keyword>
<feature type="transmembrane region" description="Helical" evidence="6">
    <location>
        <begin position="144"/>
        <end position="165"/>
    </location>
</feature>
<feature type="non-terminal residue" evidence="7">
    <location>
        <position position="215"/>
    </location>
</feature>
<dbReference type="PANTHER" id="PTHR31123:SF1">
    <property type="entry name" value="ACCUMULATION OF DYADS PROTEIN 2-RELATED"/>
    <property type="match status" value="1"/>
</dbReference>
<comment type="subcellular location">
    <subcellularLocation>
        <location evidence="1">Membrane</location>
        <topology evidence="1">Multi-pass membrane protein</topology>
    </subcellularLocation>
</comment>
<evidence type="ECO:0000256" key="3">
    <source>
        <dbReference type="ARBA" id="ARBA00022692"/>
    </source>
</evidence>
<dbReference type="GO" id="GO:0015123">
    <property type="term" value="F:acetate transmembrane transporter activity"/>
    <property type="evidence" value="ECO:0007669"/>
    <property type="project" value="TreeGrafter"/>
</dbReference>
<dbReference type="InterPro" id="IPR000791">
    <property type="entry name" value="Gpr1/Fun34/SatP-like"/>
</dbReference>
<evidence type="ECO:0000256" key="2">
    <source>
        <dbReference type="ARBA" id="ARBA00005587"/>
    </source>
</evidence>
<dbReference type="PANTHER" id="PTHR31123">
    <property type="entry name" value="ACCUMULATION OF DYADS PROTEIN 2-RELATED"/>
    <property type="match status" value="1"/>
</dbReference>
<sequence length="215" mass="23111">MSLEEGKLAEKYYSAPKIANPAPLGLSGFALTTFVLSIHNAGASTVLIPDIVVGLALFYGGLVQLLAGMWEFKTGNTFGATAFSSYGGFWLSFGVISIPAFGIKAAYAEADKLAFTHAVGIYLIGWTIFTFLLFLATFRSNGGIMALFFFLTLTFLLLTLGKFVSEDQPFPNGFTRAGGIFGIITALIAWYNALAGLLTPDSSYFTLPTFDLSRK</sequence>
<keyword evidence="8" id="KW-1185">Reference proteome</keyword>
<comment type="caution">
    <text evidence="7">The sequence shown here is derived from an EMBL/GenBank/DDBJ whole genome shotgun (WGS) entry which is preliminary data.</text>
</comment>